<keyword evidence="13" id="KW-1185">Reference proteome</keyword>
<organism evidence="12 14">
    <name type="scientific">Dracunculus medinensis</name>
    <name type="common">Guinea worm</name>
    <dbReference type="NCBI Taxonomy" id="318479"/>
    <lineage>
        <taxon>Eukaryota</taxon>
        <taxon>Metazoa</taxon>
        <taxon>Ecdysozoa</taxon>
        <taxon>Nematoda</taxon>
        <taxon>Chromadorea</taxon>
        <taxon>Rhabditida</taxon>
        <taxon>Spirurina</taxon>
        <taxon>Dracunculoidea</taxon>
        <taxon>Dracunculidae</taxon>
        <taxon>Dracunculus</taxon>
    </lineage>
</organism>
<dbReference type="STRING" id="318479.A0A0N4U986"/>
<dbReference type="PRINTS" id="PR01333">
    <property type="entry name" value="2POREKCHANEL"/>
</dbReference>
<dbReference type="EMBL" id="UYYG01001162">
    <property type="protein sequence ID" value="VDN57667.1"/>
    <property type="molecule type" value="Genomic_DNA"/>
</dbReference>
<reference evidence="14" key="1">
    <citation type="submission" date="2017-02" db="UniProtKB">
        <authorList>
            <consortium name="WormBaseParasite"/>
        </authorList>
    </citation>
    <scope>IDENTIFICATION</scope>
</reference>
<dbReference type="GO" id="GO:0022841">
    <property type="term" value="F:potassium ion leak channel activity"/>
    <property type="evidence" value="ECO:0007669"/>
    <property type="project" value="TreeGrafter"/>
</dbReference>
<evidence type="ECO:0000256" key="4">
    <source>
        <dbReference type="ARBA" id="ARBA00022989"/>
    </source>
</evidence>
<dbReference type="Proteomes" id="UP000038040">
    <property type="component" value="Unplaced"/>
</dbReference>
<comment type="similarity">
    <text evidence="8">Belongs to the two pore domain potassium channel (TC 1.A.1.8) family.</text>
</comment>
<keyword evidence="6 9" id="KW-0472">Membrane</keyword>
<evidence type="ECO:0000313" key="13">
    <source>
        <dbReference type="Proteomes" id="UP000274756"/>
    </source>
</evidence>
<keyword evidence="7 8" id="KW-0407">Ion channel</keyword>
<dbReference type="OrthoDB" id="297496at2759"/>
<dbReference type="GO" id="GO:0005886">
    <property type="term" value="C:plasma membrane"/>
    <property type="evidence" value="ECO:0007669"/>
    <property type="project" value="TreeGrafter"/>
</dbReference>
<dbReference type="PANTHER" id="PTHR11003:SF334">
    <property type="entry name" value="FI03418P"/>
    <property type="match status" value="1"/>
</dbReference>
<proteinExistence type="inferred from homology"/>
<evidence type="ECO:0000256" key="8">
    <source>
        <dbReference type="RuleBase" id="RU003857"/>
    </source>
</evidence>
<protein>
    <submittedName>
        <fullName evidence="14">Potassium channel domain-containing protein</fullName>
    </submittedName>
</protein>
<evidence type="ECO:0000256" key="7">
    <source>
        <dbReference type="ARBA" id="ARBA00023303"/>
    </source>
</evidence>
<evidence type="ECO:0000313" key="12">
    <source>
        <dbReference type="Proteomes" id="UP000038040"/>
    </source>
</evidence>
<comment type="subcellular location">
    <subcellularLocation>
        <location evidence="1">Membrane</location>
        <topology evidence="1">Multi-pass membrane protein</topology>
    </subcellularLocation>
</comment>
<dbReference type="Gene3D" id="1.10.287.70">
    <property type="match status" value="1"/>
</dbReference>
<feature type="transmembrane region" description="Helical" evidence="9">
    <location>
        <begin position="102"/>
        <end position="122"/>
    </location>
</feature>
<evidence type="ECO:0000256" key="3">
    <source>
        <dbReference type="ARBA" id="ARBA00022692"/>
    </source>
</evidence>
<evidence type="ECO:0000256" key="5">
    <source>
        <dbReference type="ARBA" id="ARBA00023065"/>
    </source>
</evidence>
<dbReference type="Proteomes" id="UP000274756">
    <property type="component" value="Unassembled WGS sequence"/>
</dbReference>
<evidence type="ECO:0000256" key="6">
    <source>
        <dbReference type="ARBA" id="ARBA00023136"/>
    </source>
</evidence>
<keyword evidence="4 9" id="KW-1133">Transmembrane helix</keyword>
<keyword evidence="2 8" id="KW-0813">Transport</keyword>
<evidence type="ECO:0000313" key="14">
    <source>
        <dbReference type="WBParaSite" id="DME_0000363501-mRNA-1"/>
    </source>
</evidence>
<evidence type="ECO:0000256" key="1">
    <source>
        <dbReference type="ARBA" id="ARBA00004141"/>
    </source>
</evidence>
<keyword evidence="5 8" id="KW-0406">Ion transport</keyword>
<dbReference type="SUPFAM" id="SSF81324">
    <property type="entry name" value="Voltage-gated potassium channels"/>
    <property type="match status" value="2"/>
</dbReference>
<dbReference type="InterPro" id="IPR013099">
    <property type="entry name" value="K_chnl_dom"/>
</dbReference>
<sequence>MLRNSNSLPAIANLSTSIDFGRFGKRAQIFDSTDAISSENFSINICLSIPTTESLMQRSVAYKASNQASINSNSSGDHHNIILHNVGKTIHRTHNHLRRTRLLHIFYFITLLIYTIIGALIFQTLDGEYDDALKSIYEKRCQADRKFKMESLKKFCNTHSNRCYDKMISFLNDVEHCYRAWHEINRTVLHPMSDFSNAIVYAFSVYSTIGYGNMAADTVACRIATVIYGAIGIPLFFAFIKEEGAFFRLCFMRLYNFIKKYKFNRKSLINFGNRAMKINSKLIRPENASMLKQSSSVTIFLEKASDPKNDRRKQLAIDKFSFGSSKEGYTSILEQRRVFFAGVFIFLAYLLAISGLFSVMTDWDFFTAFYFLFSSVALIGFGDIFPSSSKVVLINAFFITFGIILFSMCYFILQEEIREKAFEASKKARKSISKYSQNLIQHTRNSWSRNTSSGFDAQEMNVIGDRCQEISVKTPFKRNRKRRQSAPAFSLTIPSFNYRR</sequence>
<reference evidence="11 13" key="2">
    <citation type="submission" date="2018-11" db="EMBL/GenBank/DDBJ databases">
        <authorList>
            <consortium name="Pathogen Informatics"/>
        </authorList>
    </citation>
    <scope>NUCLEOTIDE SEQUENCE [LARGE SCALE GENOMIC DNA]</scope>
</reference>
<feature type="transmembrane region" description="Helical" evidence="9">
    <location>
        <begin position="338"/>
        <end position="359"/>
    </location>
</feature>
<dbReference type="WBParaSite" id="DME_0000363501-mRNA-1">
    <property type="protein sequence ID" value="DME_0000363501-mRNA-1"/>
    <property type="gene ID" value="DME_0000363501"/>
</dbReference>
<evidence type="ECO:0000313" key="11">
    <source>
        <dbReference type="EMBL" id="VDN57667.1"/>
    </source>
</evidence>
<feature type="transmembrane region" description="Helical" evidence="9">
    <location>
        <begin position="392"/>
        <end position="413"/>
    </location>
</feature>
<dbReference type="Pfam" id="PF07885">
    <property type="entry name" value="Ion_trans_2"/>
    <property type="match status" value="2"/>
</dbReference>
<keyword evidence="3 8" id="KW-0812">Transmembrane</keyword>
<evidence type="ECO:0000259" key="10">
    <source>
        <dbReference type="Pfam" id="PF07885"/>
    </source>
</evidence>
<dbReference type="GO" id="GO:0030322">
    <property type="term" value="P:stabilization of membrane potential"/>
    <property type="evidence" value="ECO:0007669"/>
    <property type="project" value="TreeGrafter"/>
</dbReference>
<dbReference type="PANTHER" id="PTHR11003">
    <property type="entry name" value="POTASSIUM CHANNEL, SUBFAMILY K"/>
    <property type="match status" value="1"/>
</dbReference>
<feature type="domain" description="Potassium channel" evidence="10">
    <location>
        <begin position="192"/>
        <end position="247"/>
    </location>
</feature>
<evidence type="ECO:0000256" key="2">
    <source>
        <dbReference type="ARBA" id="ARBA00022448"/>
    </source>
</evidence>
<gene>
    <name evidence="11" type="ORF">DME_LOCUS7640</name>
</gene>
<feature type="transmembrane region" description="Helical" evidence="9">
    <location>
        <begin position="365"/>
        <end position="385"/>
    </location>
</feature>
<accession>A0A0N4U986</accession>
<dbReference type="InterPro" id="IPR003280">
    <property type="entry name" value="2pore_dom_K_chnl"/>
</dbReference>
<dbReference type="AlphaFoldDB" id="A0A0N4U986"/>
<dbReference type="GO" id="GO:0015271">
    <property type="term" value="F:outward rectifier potassium channel activity"/>
    <property type="evidence" value="ECO:0007669"/>
    <property type="project" value="TreeGrafter"/>
</dbReference>
<feature type="transmembrane region" description="Helical" evidence="9">
    <location>
        <begin position="223"/>
        <end position="240"/>
    </location>
</feature>
<name>A0A0N4U986_DRAME</name>
<feature type="domain" description="Potassium channel" evidence="10">
    <location>
        <begin position="346"/>
        <end position="417"/>
    </location>
</feature>
<evidence type="ECO:0000256" key="9">
    <source>
        <dbReference type="SAM" id="Phobius"/>
    </source>
</evidence>